<dbReference type="PANTHER" id="PTHR32303">
    <property type="entry name" value="QUINOPROTEIN ALCOHOL DEHYDROGENASE (CYTOCHROME C)"/>
    <property type="match status" value="1"/>
</dbReference>
<comment type="caution">
    <text evidence="1">The sequence shown here is derived from an EMBL/GenBank/DDBJ whole genome shotgun (WGS) entry which is preliminary data.</text>
</comment>
<evidence type="ECO:0000313" key="1">
    <source>
        <dbReference type="EMBL" id="KAF5198236.1"/>
    </source>
</evidence>
<evidence type="ECO:0000313" key="2">
    <source>
        <dbReference type="Proteomes" id="UP000554482"/>
    </source>
</evidence>
<accession>A0A7J6WLJ4</accession>
<keyword evidence="2" id="KW-1185">Reference proteome</keyword>
<gene>
    <name evidence="1" type="ORF">FRX31_012177</name>
</gene>
<dbReference type="Proteomes" id="UP000554482">
    <property type="component" value="Unassembled WGS sequence"/>
</dbReference>
<sequence length="117" mass="12727">MIYPNLDANFGEAPMMLTIVVNGTKRDIVAAAQKSGYAWALERDNEPTFVLQFAGPGGVAGGGSWGAATDGIKEYNKQHFVTHQRRRQLWSTENPTNLRASGSMIVAMSCLVDLVIQ</sequence>
<organism evidence="1 2">
    <name type="scientific">Thalictrum thalictroides</name>
    <name type="common">Rue-anemone</name>
    <name type="synonym">Anemone thalictroides</name>
    <dbReference type="NCBI Taxonomy" id="46969"/>
    <lineage>
        <taxon>Eukaryota</taxon>
        <taxon>Viridiplantae</taxon>
        <taxon>Streptophyta</taxon>
        <taxon>Embryophyta</taxon>
        <taxon>Tracheophyta</taxon>
        <taxon>Spermatophyta</taxon>
        <taxon>Magnoliopsida</taxon>
        <taxon>Ranunculales</taxon>
        <taxon>Ranunculaceae</taxon>
        <taxon>Thalictroideae</taxon>
        <taxon>Thalictrum</taxon>
    </lineage>
</organism>
<dbReference type="PANTHER" id="PTHR32303:SF18">
    <property type="entry name" value="POLYVINYLALCOHOL DEHYDROGENASE-LIKE"/>
    <property type="match status" value="1"/>
</dbReference>
<protein>
    <submittedName>
        <fullName evidence="1">Uncharacterized protein</fullName>
    </submittedName>
</protein>
<name>A0A7J6WLJ4_THATH</name>
<proteinExistence type="predicted"/>
<dbReference type="OrthoDB" id="416253at2759"/>
<dbReference type="AlphaFoldDB" id="A0A7J6WLJ4"/>
<reference evidence="1 2" key="1">
    <citation type="submission" date="2020-06" db="EMBL/GenBank/DDBJ databases">
        <title>Transcriptomic and genomic resources for Thalictrum thalictroides and T. hernandezii: Facilitating candidate gene discovery in an emerging model plant lineage.</title>
        <authorList>
            <person name="Arias T."/>
            <person name="Riano-Pachon D.M."/>
            <person name="Di Stilio V.S."/>
        </authorList>
    </citation>
    <scope>NUCLEOTIDE SEQUENCE [LARGE SCALE GENOMIC DNA]</scope>
    <source>
        <strain evidence="2">cv. WT478/WT964</strain>
        <tissue evidence="1">Leaves</tissue>
    </source>
</reference>
<dbReference type="EMBL" id="JABWDY010013526">
    <property type="protein sequence ID" value="KAF5198236.1"/>
    <property type="molecule type" value="Genomic_DNA"/>
</dbReference>